<feature type="compositionally biased region" description="Acidic residues" evidence="4">
    <location>
        <begin position="927"/>
        <end position="937"/>
    </location>
</feature>
<dbReference type="EMBL" id="JBHFQA010000016">
    <property type="protein sequence ID" value="KAL2085505.1"/>
    <property type="molecule type" value="Genomic_DNA"/>
</dbReference>
<name>A0ABD1JED2_9TELE</name>
<organism evidence="6 7">
    <name type="scientific">Coilia grayii</name>
    <name type="common">Gray's grenadier anchovy</name>
    <dbReference type="NCBI Taxonomy" id="363190"/>
    <lineage>
        <taxon>Eukaryota</taxon>
        <taxon>Metazoa</taxon>
        <taxon>Chordata</taxon>
        <taxon>Craniata</taxon>
        <taxon>Vertebrata</taxon>
        <taxon>Euteleostomi</taxon>
        <taxon>Actinopterygii</taxon>
        <taxon>Neopterygii</taxon>
        <taxon>Teleostei</taxon>
        <taxon>Clupei</taxon>
        <taxon>Clupeiformes</taxon>
        <taxon>Clupeoidei</taxon>
        <taxon>Engraulidae</taxon>
        <taxon>Coilinae</taxon>
        <taxon>Coilia</taxon>
    </lineage>
</organism>
<feature type="region of interest" description="Disordered" evidence="4">
    <location>
        <begin position="821"/>
        <end position="937"/>
    </location>
</feature>
<dbReference type="InterPro" id="IPR051170">
    <property type="entry name" value="Neural/epithelial_adhesion"/>
</dbReference>
<sequence>MYTCITSSPAGESSWNGTLTVRVSGVPPPPRHSDSIQLPGPPQKPLVTRVTERSVTLTWQPNPHEGGAAVTSYVIEAFSQSEGSMWQTVVDLVEQERHVVGGLNPNTIYLFVQSVFSYSMSISCFSQSEGSMWQTVADLVEQERHVVGGLNPNTVYLFIVRALNSYGLSDPSPISEPVRTHDGDPTEEDAGIRRLQTDLRDATVFLNAPTILSPTSIHISWTLEGYAEAVQGYRLLYRPRGSAWLVQDLGAGPEHTHTLSKLRRGTEYDIKLRPFFTHRQGADSQLVTVRTPEEVLSTPPQNVHVSVLANSSLVQVTWEPPATPHKGLIQHYQIWCVCNETQVQVNRSVSGSVHSVLLEGLLPHSLYLVQVAAVTSGGVGPRSPPVMLLYMPARSDDIISLSEQIRGVVRTPAFIAGLGGALWLTLMTGSALLYCRHRRRKQLGHYTTSFSYTPAVGYANSDGIISGRPDLLGSDLADYPWLANTHSWPHTHLTHTSQDSANYCAGKQDSTDRYYNTVGISKYLSHSERFSGSSTEGPIYSTINPQQEQQQEEEGEEEELPDYTSQYSQYSHHSQHSQYSQCCTPPALRSKADLCSLERELHSWSLQSGRSTAEYAKLHMGNAQLMESSYQSSGSLDWADMLELTSQPTTREHTLSGANRDQRLGSDDDDDDWAPPLPERKYLMDTLPHDTPTLLHDTPTLPHDTPTLLHDIPTLPLRGGSLGRPPSYCTSFSLQSNTTLPPSPHHDPPADRPRPLDLLMRSPGHGPGSPFHQPCATLLSNPELGDITLPRLSSYWRDIMQIEGPYPGDSGKGQISALTSDVIPQSPKPHGRKKHSRDGQTRRQHSNTTDLPPPPVPPPGSERLQLLEDMLVGSRGEGGSFGGGREHGGSLEGGRMRLEERTGTGGSTGTGQRRKERPAPWNPEDQGGGDDDDDDDDDVILYAASATYAASTLYRLVATETNTTTSKTTNKQRLSELHKEKFDCRDSRTICSETTPAPRSEADKYIRC</sequence>
<feature type="compositionally biased region" description="Polar residues" evidence="4">
    <location>
        <begin position="530"/>
        <end position="545"/>
    </location>
</feature>
<dbReference type="FunFam" id="2.60.40.10:FF:000065">
    <property type="entry name" value="roundabout homolog 1 isoform X3"/>
    <property type="match status" value="1"/>
</dbReference>
<reference evidence="6 7" key="1">
    <citation type="submission" date="2024-09" db="EMBL/GenBank/DDBJ databases">
        <title>A chromosome-level genome assembly of Gray's grenadier anchovy, Coilia grayii.</title>
        <authorList>
            <person name="Fu Z."/>
        </authorList>
    </citation>
    <scope>NUCLEOTIDE SEQUENCE [LARGE SCALE GENOMIC DNA]</scope>
    <source>
        <strain evidence="6">G4</strain>
        <tissue evidence="6">Muscle</tissue>
    </source>
</reference>
<feature type="domain" description="Fibronectin type-III" evidence="5">
    <location>
        <begin position="299"/>
        <end position="394"/>
    </location>
</feature>
<evidence type="ECO:0000256" key="2">
    <source>
        <dbReference type="ARBA" id="ARBA00023157"/>
    </source>
</evidence>
<dbReference type="PANTHER" id="PTHR12231:SF246">
    <property type="entry name" value="ROUNDABOUT 1, ISOFORM A-RELATED"/>
    <property type="match status" value="1"/>
</dbReference>
<feature type="region of interest" description="Disordered" evidence="4">
    <location>
        <begin position="24"/>
        <end position="45"/>
    </location>
</feature>
<feature type="compositionally biased region" description="Acidic residues" evidence="4">
    <location>
        <begin position="550"/>
        <end position="561"/>
    </location>
</feature>
<accession>A0ABD1JED2</accession>
<feature type="region of interest" description="Disordered" evidence="4">
    <location>
        <begin position="528"/>
        <end position="571"/>
    </location>
</feature>
<feature type="region of interest" description="Disordered" evidence="4">
    <location>
        <begin position="648"/>
        <end position="702"/>
    </location>
</feature>
<dbReference type="InterPro" id="IPR013783">
    <property type="entry name" value="Ig-like_fold"/>
</dbReference>
<dbReference type="Gene3D" id="2.60.40.10">
    <property type="entry name" value="Immunoglobulins"/>
    <property type="match status" value="4"/>
</dbReference>
<dbReference type="FunFam" id="2.60.40.10:FF:000028">
    <property type="entry name" value="Neuronal cell adhesion molecule"/>
    <property type="match status" value="1"/>
</dbReference>
<keyword evidence="7" id="KW-1185">Reference proteome</keyword>
<proteinExistence type="predicted"/>
<evidence type="ECO:0000313" key="6">
    <source>
        <dbReference type="EMBL" id="KAL2085505.1"/>
    </source>
</evidence>
<feature type="compositionally biased region" description="Basic and acidic residues" evidence="4">
    <location>
        <begin position="884"/>
        <end position="902"/>
    </location>
</feature>
<feature type="region of interest" description="Disordered" evidence="4">
    <location>
        <begin position="719"/>
        <end position="777"/>
    </location>
</feature>
<dbReference type="SMART" id="SM00060">
    <property type="entry name" value="FN3"/>
    <property type="match status" value="3"/>
</dbReference>
<dbReference type="AlphaFoldDB" id="A0ABD1JED2"/>
<dbReference type="PANTHER" id="PTHR12231">
    <property type="entry name" value="CTX-RELATED TYPE I TRANSMEMBRANE PROTEIN"/>
    <property type="match status" value="1"/>
</dbReference>
<dbReference type="PROSITE" id="PS50853">
    <property type="entry name" value="FN3"/>
    <property type="match status" value="3"/>
</dbReference>
<dbReference type="CDD" id="cd00063">
    <property type="entry name" value="FN3"/>
    <property type="match status" value="3"/>
</dbReference>
<dbReference type="SUPFAM" id="SSF49265">
    <property type="entry name" value="Fibronectin type III"/>
    <property type="match status" value="2"/>
</dbReference>
<feature type="compositionally biased region" description="Low complexity" evidence="4">
    <location>
        <begin position="685"/>
        <end position="702"/>
    </location>
</feature>
<feature type="compositionally biased region" description="Pro residues" evidence="4">
    <location>
        <begin position="851"/>
        <end position="860"/>
    </location>
</feature>
<feature type="domain" description="Fibronectin type-III" evidence="5">
    <location>
        <begin position="41"/>
        <end position="138"/>
    </location>
</feature>
<feature type="compositionally biased region" description="Polar residues" evidence="4">
    <location>
        <begin position="728"/>
        <end position="739"/>
    </location>
</feature>
<keyword evidence="1" id="KW-0677">Repeat</keyword>
<feature type="domain" description="Fibronectin type-III" evidence="5">
    <location>
        <begin position="202"/>
        <end position="294"/>
    </location>
</feature>
<evidence type="ECO:0000256" key="4">
    <source>
        <dbReference type="SAM" id="MobiDB-lite"/>
    </source>
</evidence>
<dbReference type="InterPro" id="IPR036116">
    <property type="entry name" value="FN3_sf"/>
</dbReference>
<evidence type="ECO:0000256" key="3">
    <source>
        <dbReference type="ARBA" id="ARBA00023319"/>
    </source>
</evidence>
<keyword evidence="2" id="KW-1015">Disulfide bond</keyword>
<comment type="caution">
    <text evidence="6">The sequence shown here is derived from an EMBL/GenBank/DDBJ whole genome shotgun (WGS) entry which is preliminary data.</text>
</comment>
<feature type="compositionally biased region" description="Basic and acidic residues" evidence="4">
    <location>
        <begin position="650"/>
        <end position="666"/>
    </location>
</feature>
<feature type="compositionally biased region" description="Basic and acidic residues" evidence="4">
    <location>
        <begin position="744"/>
        <end position="755"/>
    </location>
</feature>
<protein>
    <recommendedName>
        <fullName evidence="5">Fibronectin type-III domain-containing protein</fullName>
    </recommendedName>
</protein>
<evidence type="ECO:0000313" key="7">
    <source>
        <dbReference type="Proteomes" id="UP001591681"/>
    </source>
</evidence>
<dbReference type="Pfam" id="PF00041">
    <property type="entry name" value="fn3"/>
    <property type="match status" value="3"/>
</dbReference>
<evidence type="ECO:0000259" key="5">
    <source>
        <dbReference type="PROSITE" id="PS50853"/>
    </source>
</evidence>
<keyword evidence="3" id="KW-0393">Immunoglobulin domain</keyword>
<gene>
    <name evidence="6" type="ORF">ACEWY4_018825</name>
</gene>
<evidence type="ECO:0000256" key="1">
    <source>
        <dbReference type="ARBA" id="ARBA00022737"/>
    </source>
</evidence>
<dbReference type="InterPro" id="IPR003961">
    <property type="entry name" value="FN3_dom"/>
</dbReference>
<dbReference type="Proteomes" id="UP001591681">
    <property type="component" value="Unassembled WGS sequence"/>
</dbReference>